<protein>
    <submittedName>
        <fullName evidence="2">Uncharacterized protein</fullName>
    </submittedName>
</protein>
<organism evidence="2 3">
    <name type="scientific">Streptomyces aurantiogriseus</name>
    <dbReference type="NCBI Taxonomy" id="66870"/>
    <lineage>
        <taxon>Bacteria</taxon>
        <taxon>Bacillati</taxon>
        <taxon>Actinomycetota</taxon>
        <taxon>Actinomycetes</taxon>
        <taxon>Kitasatosporales</taxon>
        <taxon>Streptomycetaceae</taxon>
        <taxon>Streptomyces</taxon>
    </lineage>
</organism>
<reference evidence="2" key="2">
    <citation type="submission" date="2020-09" db="EMBL/GenBank/DDBJ databases">
        <authorList>
            <person name="Sun Q."/>
            <person name="Ohkuma M."/>
        </authorList>
    </citation>
    <scope>NUCLEOTIDE SEQUENCE</scope>
    <source>
        <strain evidence="2">JCM 4346</strain>
    </source>
</reference>
<proteinExistence type="predicted"/>
<dbReference type="AlphaFoldDB" id="A0A918CLK6"/>
<comment type="caution">
    <text evidence="2">The sequence shown here is derived from an EMBL/GenBank/DDBJ whole genome shotgun (WGS) entry which is preliminary data.</text>
</comment>
<dbReference type="Pfam" id="PF19650">
    <property type="entry name" value="DUF6153"/>
    <property type="match status" value="1"/>
</dbReference>
<evidence type="ECO:0000256" key="1">
    <source>
        <dbReference type="SAM" id="MobiDB-lite"/>
    </source>
</evidence>
<name>A0A918CLK6_9ACTN</name>
<sequence length="143" mass="14438">MTVRVLPWPRTGGAARWIRGLLVALCAVLAVLLHHELPDAPITSEPAATAHAMSGSASVPAAHSHTGSRGTGVSANDSGSADCPSMGMQLCTAVGVNAVQLTAPSESPASTFPTQIAALAGVDIAQSVNRAPPDLSVLSQLRI</sequence>
<evidence type="ECO:0000313" key="3">
    <source>
        <dbReference type="Proteomes" id="UP000658320"/>
    </source>
</evidence>
<reference evidence="2" key="1">
    <citation type="journal article" date="2014" name="Int. J. Syst. Evol. Microbiol.">
        <title>Complete genome sequence of Corynebacterium casei LMG S-19264T (=DSM 44701T), isolated from a smear-ripened cheese.</title>
        <authorList>
            <consortium name="US DOE Joint Genome Institute (JGI-PGF)"/>
            <person name="Walter F."/>
            <person name="Albersmeier A."/>
            <person name="Kalinowski J."/>
            <person name="Ruckert C."/>
        </authorList>
    </citation>
    <scope>NUCLEOTIDE SEQUENCE</scope>
    <source>
        <strain evidence="2">JCM 4346</strain>
    </source>
</reference>
<dbReference type="InterPro" id="IPR046151">
    <property type="entry name" value="DUF6153"/>
</dbReference>
<gene>
    <name evidence="2" type="ORF">GCM10010251_49330</name>
</gene>
<dbReference type="EMBL" id="BMSX01000012">
    <property type="protein sequence ID" value="GGR27540.1"/>
    <property type="molecule type" value="Genomic_DNA"/>
</dbReference>
<dbReference type="RefSeq" id="WP_373312066.1">
    <property type="nucleotide sequence ID" value="NZ_BMSX01000012.1"/>
</dbReference>
<feature type="region of interest" description="Disordered" evidence="1">
    <location>
        <begin position="48"/>
        <end position="79"/>
    </location>
</feature>
<evidence type="ECO:0000313" key="2">
    <source>
        <dbReference type="EMBL" id="GGR27540.1"/>
    </source>
</evidence>
<dbReference type="Proteomes" id="UP000658320">
    <property type="component" value="Unassembled WGS sequence"/>
</dbReference>
<feature type="compositionally biased region" description="Polar residues" evidence="1">
    <location>
        <begin position="65"/>
        <end position="79"/>
    </location>
</feature>
<keyword evidence="3" id="KW-1185">Reference proteome</keyword>
<accession>A0A918CLK6</accession>